<name>A0A9D1ZX39_9FIRM</name>
<dbReference type="InterPro" id="IPR029063">
    <property type="entry name" value="SAM-dependent_MTases_sf"/>
</dbReference>
<dbReference type="Gene3D" id="3.40.50.150">
    <property type="entry name" value="Vaccinia Virus protein VP39"/>
    <property type="match status" value="1"/>
</dbReference>
<sequence length="209" mass="22836">MTPDTKESVFSASPKLDPRLRALRAAATQGRDPATEDETLNLLLAVARAAAPSRILEVGTAEGLTSVALLQECAGARLTTVEMEEERWLRAKENFSAFGVADRVNAILGDAADVLPSLEGQFELIFLDGPKAQYIHYLPVLKRLLPPRGVLFADDVLLYGWVDGRVPVPQKRRSIVLRIREYLNAVSADADFITSILRVGEGVALSVKR</sequence>
<reference evidence="4" key="1">
    <citation type="journal article" date="2021" name="PeerJ">
        <title>Extensive microbial diversity within the chicken gut microbiome revealed by metagenomics and culture.</title>
        <authorList>
            <person name="Gilroy R."/>
            <person name="Ravi A."/>
            <person name="Getino M."/>
            <person name="Pursley I."/>
            <person name="Horton D.L."/>
            <person name="Alikhan N.F."/>
            <person name="Baker D."/>
            <person name="Gharbi K."/>
            <person name="Hall N."/>
            <person name="Watson M."/>
            <person name="Adriaenssens E.M."/>
            <person name="Foster-Nyarko E."/>
            <person name="Jarju S."/>
            <person name="Secka A."/>
            <person name="Antonio M."/>
            <person name="Oren A."/>
            <person name="Chaudhuri R.R."/>
            <person name="La Ragione R."/>
            <person name="Hildebrand F."/>
            <person name="Pallen M.J."/>
        </authorList>
    </citation>
    <scope>NUCLEOTIDE SEQUENCE</scope>
    <source>
        <strain evidence="4">1345</strain>
    </source>
</reference>
<keyword evidence="3" id="KW-0949">S-adenosyl-L-methionine</keyword>
<keyword evidence="1 4" id="KW-0489">Methyltransferase</keyword>
<gene>
    <name evidence="4" type="ORF">H9729_06985</name>
</gene>
<evidence type="ECO:0000256" key="3">
    <source>
        <dbReference type="ARBA" id="ARBA00022691"/>
    </source>
</evidence>
<dbReference type="GO" id="GO:0008171">
    <property type="term" value="F:O-methyltransferase activity"/>
    <property type="evidence" value="ECO:0007669"/>
    <property type="project" value="InterPro"/>
</dbReference>
<dbReference type="PANTHER" id="PTHR43167:SF1">
    <property type="entry name" value="PUTATIVE (AFU_ORTHOLOGUE AFUA_6G01830)-RELATED"/>
    <property type="match status" value="1"/>
</dbReference>
<dbReference type="GO" id="GO:0032259">
    <property type="term" value="P:methylation"/>
    <property type="evidence" value="ECO:0007669"/>
    <property type="project" value="UniProtKB-KW"/>
</dbReference>
<dbReference type="InterPro" id="IPR002935">
    <property type="entry name" value="SAM_O-MeTrfase"/>
</dbReference>
<proteinExistence type="predicted"/>
<dbReference type="EC" id="2.1.1.-" evidence="4"/>
<dbReference type="CDD" id="cd02440">
    <property type="entry name" value="AdoMet_MTases"/>
    <property type="match status" value="1"/>
</dbReference>
<dbReference type="Pfam" id="PF01596">
    <property type="entry name" value="Methyltransf_3"/>
    <property type="match status" value="1"/>
</dbReference>
<dbReference type="PANTHER" id="PTHR43167">
    <property type="entry name" value="PUTATIVE (AFU_ORTHOLOGUE AFUA_6G01830)-RELATED"/>
    <property type="match status" value="1"/>
</dbReference>
<comment type="caution">
    <text evidence="4">The sequence shown here is derived from an EMBL/GenBank/DDBJ whole genome shotgun (WGS) entry which is preliminary data.</text>
</comment>
<dbReference type="AlphaFoldDB" id="A0A9D1ZX39"/>
<dbReference type="SUPFAM" id="SSF53335">
    <property type="entry name" value="S-adenosyl-L-methionine-dependent methyltransferases"/>
    <property type="match status" value="1"/>
</dbReference>
<accession>A0A9D1ZX39</accession>
<reference evidence="4" key="2">
    <citation type="submission" date="2021-04" db="EMBL/GenBank/DDBJ databases">
        <authorList>
            <person name="Gilroy R."/>
        </authorList>
    </citation>
    <scope>NUCLEOTIDE SEQUENCE</scope>
    <source>
        <strain evidence="4">1345</strain>
    </source>
</reference>
<evidence type="ECO:0000256" key="1">
    <source>
        <dbReference type="ARBA" id="ARBA00022603"/>
    </source>
</evidence>
<dbReference type="EMBL" id="DXCQ01000064">
    <property type="protein sequence ID" value="HIY97415.1"/>
    <property type="molecule type" value="Genomic_DNA"/>
</dbReference>
<protein>
    <submittedName>
        <fullName evidence="4">Class I SAM-dependent methyltransferase</fullName>
        <ecNumber evidence="4">2.1.1.-</ecNumber>
    </submittedName>
</protein>
<keyword evidence="2 4" id="KW-0808">Transferase</keyword>
<dbReference type="Proteomes" id="UP000886750">
    <property type="component" value="Unassembled WGS sequence"/>
</dbReference>
<evidence type="ECO:0000256" key="2">
    <source>
        <dbReference type="ARBA" id="ARBA00022679"/>
    </source>
</evidence>
<evidence type="ECO:0000313" key="4">
    <source>
        <dbReference type="EMBL" id="HIY97415.1"/>
    </source>
</evidence>
<evidence type="ECO:0000313" key="5">
    <source>
        <dbReference type="Proteomes" id="UP000886750"/>
    </source>
</evidence>
<organism evidence="4 5">
    <name type="scientific">Candidatus Borkfalkia excrementigallinarum</name>
    <dbReference type="NCBI Taxonomy" id="2838506"/>
    <lineage>
        <taxon>Bacteria</taxon>
        <taxon>Bacillati</taxon>
        <taxon>Bacillota</taxon>
        <taxon>Clostridia</taxon>
        <taxon>Christensenellales</taxon>
        <taxon>Christensenellaceae</taxon>
        <taxon>Candidatus Borkfalkia</taxon>
    </lineage>
</organism>
<dbReference type="PROSITE" id="PS51682">
    <property type="entry name" value="SAM_OMT_I"/>
    <property type="match status" value="1"/>
</dbReference>